<accession>A0AAI9TR53</accession>
<organism evidence="1 2">
    <name type="scientific">Penicillium thymicola</name>
    <dbReference type="NCBI Taxonomy" id="293382"/>
    <lineage>
        <taxon>Eukaryota</taxon>
        <taxon>Fungi</taxon>
        <taxon>Dikarya</taxon>
        <taxon>Ascomycota</taxon>
        <taxon>Pezizomycotina</taxon>
        <taxon>Eurotiomycetes</taxon>
        <taxon>Eurotiomycetidae</taxon>
        <taxon>Eurotiales</taxon>
        <taxon>Aspergillaceae</taxon>
        <taxon>Penicillium</taxon>
    </lineage>
</organism>
<gene>
    <name evidence="1" type="ORF">VN97_g2076</name>
</gene>
<proteinExistence type="predicted"/>
<name>A0AAI9TR53_PENTH</name>
<reference evidence="1" key="1">
    <citation type="submission" date="2015-06" db="EMBL/GenBank/DDBJ databases">
        <authorList>
            <person name="Nguyen H."/>
        </authorList>
    </citation>
    <scope>NUCLEOTIDE SEQUENCE</scope>
    <source>
        <strain evidence="1">DAOM 180753</strain>
    </source>
</reference>
<comment type="caution">
    <text evidence="1">The sequence shown here is derived from an EMBL/GenBank/DDBJ whole genome shotgun (WGS) entry which is preliminary data.</text>
</comment>
<dbReference type="Proteomes" id="UP001227192">
    <property type="component" value="Unassembled WGS sequence"/>
</dbReference>
<keyword evidence="2" id="KW-1185">Reference proteome</keyword>
<evidence type="ECO:0000313" key="2">
    <source>
        <dbReference type="Proteomes" id="UP001227192"/>
    </source>
</evidence>
<evidence type="ECO:0000313" key="1">
    <source>
        <dbReference type="EMBL" id="KAJ9491194.1"/>
    </source>
</evidence>
<dbReference type="AlphaFoldDB" id="A0AAI9TR53"/>
<reference evidence="1" key="2">
    <citation type="journal article" date="2016" name="Fungal Biol.">
        <title>Ochratoxin A production by Penicillium thymicola.</title>
        <authorList>
            <person name="Nguyen H.D.T."/>
            <person name="McMullin D.R."/>
            <person name="Ponomareva E."/>
            <person name="Riley R."/>
            <person name="Pomraning K.R."/>
            <person name="Baker S.E."/>
            <person name="Seifert K.A."/>
        </authorList>
    </citation>
    <scope>NUCLEOTIDE SEQUENCE</scope>
    <source>
        <strain evidence="1">DAOM 180753</strain>
    </source>
</reference>
<dbReference type="EMBL" id="LACB01000038">
    <property type="protein sequence ID" value="KAJ9491194.1"/>
    <property type="molecule type" value="Genomic_DNA"/>
</dbReference>
<protein>
    <submittedName>
        <fullName evidence="1">Uncharacterized protein</fullName>
    </submittedName>
</protein>
<sequence>MGVSVHSRRRNQRELNLQIDDPIFIVFVMTHRSRPIIPDPLSSQTSCIYFIMDTTTVADSDDEYEYEYGSETEVGRINPIFS</sequence>